<organism evidence="2 3">
    <name type="scientific">Hoyosella rhizosphaerae</name>
    <dbReference type="NCBI Taxonomy" id="1755582"/>
    <lineage>
        <taxon>Bacteria</taxon>
        <taxon>Bacillati</taxon>
        <taxon>Actinomycetota</taxon>
        <taxon>Actinomycetes</taxon>
        <taxon>Mycobacteriales</taxon>
        <taxon>Hoyosellaceae</taxon>
        <taxon>Hoyosella</taxon>
    </lineage>
</organism>
<keyword evidence="3" id="KW-1185">Reference proteome</keyword>
<evidence type="ECO:0000313" key="2">
    <source>
        <dbReference type="EMBL" id="GGC76916.1"/>
    </source>
</evidence>
<evidence type="ECO:0000313" key="3">
    <source>
        <dbReference type="Proteomes" id="UP000641514"/>
    </source>
</evidence>
<gene>
    <name evidence="2" type="ORF">GCM10011410_32750</name>
</gene>
<dbReference type="Pfam" id="PF20791">
    <property type="entry name" value="Acyl-ACP_TE_C"/>
    <property type="match status" value="1"/>
</dbReference>
<dbReference type="Proteomes" id="UP000641514">
    <property type="component" value="Unassembled WGS sequence"/>
</dbReference>
<evidence type="ECO:0000259" key="1">
    <source>
        <dbReference type="Pfam" id="PF20791"/>
    </source>
</evidence>
<sequence>MRVQLSTEQGGLIETEGFWINLNAQSGMPARITESFEQMLGSTAENKKLRWKPMITETPGENDHNVPFPLRSVDIDLLGHVNNAVYLQAVEDVLTHRPELTAIPTRTAIEYLAPTAPDSDLQLAVRHEDKSFTAWFAIDGKTHAQARVAPLD</sequence>
<comment type="caution">
    <text evidence="2">The sequence shown here is derived from an EMBL/GenBank/DDBJ whole genome shotgun (WGS) entry which is preliminary data.</text>
</comment>
<proteinExistence type="predicted"/>
<feature type="domain" description="Acyl-ACP thioesterase-like C-terminal" evidence="1">
    <location>
        <begin position="62"/>
        <end position="144"/>
    </location>
</feature>
<name>A0A916UM13_9ACTN</name>
<dbReference type="EMBL" id="BMJH01000005">
    <property type="protein sequence ID" value="GGC76916.1"/>
    <property type="molecule type" value="Genomic_DNA"/>
</dbReference>
<reference evidence="2" key="2">
    <citation type="submission" date="2020-09" db="EMBL/GenBank/DDBJ databases">
        <authorList>
            <person name="Sun Q."/>
            <person name="Zhou Y."/>
        </authorList>
    </citation>
    <scope>NUCLEOTIDE SEQUENCE</scope>
    <source>
        <strain evidence="2">CGMCC 1.15478</strain>
    </source>
</reference>
<accession>A0A916UM13</accession>
<reference evidence="2" key="1">
    <citation type="journal article" date="2014" name="Int. J. Syst. Evol. Microbiol.">
        <title>Complete genome sequence of Corynebacterium casei LMG S-19264T (=DSM 44701T), isolated from a smear-ripened cheese.</title>
        <authorList>
            <consortium name="US DOE Joint Genome Institute (JGI-PGF)"/>
            <person name="Walter F."/>
            <person name="Albersmeier A."/>
            <person name="Kalinowski J."/>
            <person name="Ruckert C."/>
        </authorList>
    </citation>
    <scope>NUCLEOTIDE SEQUENCE</scope>
    <source>
        <strain evidence="2">CGMCC 1.15478</strain>
    </source>
</reference>
<dbReference type="AlphaFoldDB" id="A0A916UM13"/>
<dbReference type="Gene3D" id="3.10.129.10">
    <property type="entry name" value="Hotdog Thioesterase"/>
    <property type="match status" value="1"/>
</dbReference>
<dbReference type="InterPro" id="IPR029069">
    <property type="entry name" value="HotDog_dom_sf"/>
</dbReference>
<dbReference type="SUPFAM" id="SSF54637">
    <property type="entry name" value="Thioesterase/thiol ester dehydrase-isomerase"/>
    <property type="match status" value="1"/>
</dbReference>
<protein>
    <recommendedName>
        <fullName evidence="1">Acyl-ACP thioesterase-like C-terminal domain-containing protein</fullName>
    </recommendedName>
</protein>
<dbReference type="InterPro" id="IPR049427">
    <property type="entry name" value="Acyl-ACP_TE_C"/>
</dbReference>